<name>A0A6B9ZGW5_9BACT</name>
<gene>
    <name evidence="2" type="ORF">GWR21_12295</name>
</gene>
<keyword evidence="3" id="KW-1185">Reference proteome</keyword>
<feature type="signal peptide" evidence="1">
    <location>
        <begin position="1"/>
        <end position="22"/>
    </location>
</feature>
<dbReference type="KEGG" id="chih:GWR21_12295"/>
<evidence type="ECO:0008006" key="4">
    <source>
        <dbReference type="Google" id="ProtNLM"/>
    </source>
</evidence>
<evidence type="ECO:0000256" key="1">
    <source>
        <dbReference type="SAM" id="SignalP"/>
    </source>
</evidence>
<reference evidence="2 3" key="1">
    <citation type="submission" date="2020-01" db="EMBL/GenBank/DDBJ databases">
        <title>Complete genome sequence of Chitinophaga sp. H33E-04 isolated from quinoa roots.</title>
        <authorList>
            <person name="Weon H.-Y."/>
            <person name="Lee S.A."/>
        </authorList>
    </citation>
    <scope>NUCLEOTIDE SEQUENCE [LARGE SCALE GENOMIC DNA]</scope>
    <source>
        <strain evidence="2 3">H33E-04</strain>
    </source>
</reference>
<evidence type="ECO:0000313" key="2">
    <source>
        <dbReference type="EMBL" id="QHS60355.1"/>
    </source>
</evidence>
<evidence type="ECO:0000313" key="3">
    <source>
        <dbReference type="Proteomes" id="UP000476411"/>
    </source>
</evidence>
<proteinExistence type="predicted"/>
<dbReference type="Proteomes" id="UP000476411">
    <property type="component" value="Chromosome"/>
</dbReference>
<sequence length="137" mass="15964">MKKLFLLMTCVCLSVTHLHVYAGKPAPVLRHYIAEEWTKAKDGVWEGVKDKKTYWYKLDKDAKLWWSANGKKWAAVDDGMWADADGKWLKIVDGKLMWSADNGGSWAEVPDWKWEGPKGHWYKFDKDWSVWVARSDS</sequence>
<feature type="chain" id="PRO_5025385077" description="WWE domain-containing protein" evidence="1">
    <location>
        <begin position="23"/>
        <end position="137"/>
    </location>
</feature>
<dbReference type="EMBL" id="CP048113">
    <property type="protein sequence ID" value="QHS60355.1"/>
    <property type="molecule type" value="Genomic_DNA"/>
</dbReference>
<dbReference type="AlphaFoldDB" id="A0A6B9ZGW5"/>
<accession>A0A6B9ZGW5</accession>
<keyword evidence="1" id="KW-0732">Signal</keyword>
<dbReference type="RefSeq" id="WP_162332047.1">
    <property type="nucleotide sequence ID" value="NZ_CP048113.1"/>
</dbReference>
<protein>
    <recommendedName>
        <fullName evidence="4">WWE domain-containing protein</fullName>
    </recommendedName>
</protein>
<organism evidence="2 3">
    <name type="scientific">Chitinophaga agri</name>
    <dbReference type="NCBI Taxonomy" id="2703787"/>
    <lineage>
        <taxon>Bacteria</taxon>
        <taxon>Pseudomonadati</taxon>
        <taxon>Bacteroidota</taxon>
        <taxon>Chitinophagia</taxon>
        <taxon>Chitinophagales</taxon>
        <taxon>Chitinophagaceae</taxon>
        <taxon>Chitinophaga</taxon>
    </lineage>
</organism>